<proteinExistence type="predicted"/>
<organism evidence="1 2">
    <name type="scientific">Pantoea eucalypti</name>
    <dbReference type="NCBI Taxonomy" id="470933"/>
    <lineage>
        <taxon>Bacteria</taxon>
        <taxon>Pseudomonadati</taxon>
        <taxon>Pseudomonadota</taxon>
        <taxon>Gammaproteobacteria</taxon>
        <taxon>Enterobacterales</taxon>
        <taxon>Erwiniaceae</taxon>
        <taxon>Pantoea</taxon>
    </lineage>
</organism>
<gene>
    <name evidence="1" type="ORF">FJW02_02015</name>
</gene>
<reference evidence="1 2" key="1">
    <citation type="submission" date="2019-06" db="EMBL/GenBank/DDBJ databases">
        <title>Taxogenomics and systematics of the genus Pantoea.</title>
        <authorList>
            <person name="Tambong J.T."/>
        </authorList>
    </citation>
    <scope>NUCLEOTIDE SEQUENCE [LARGE SCALE GENOMIC DNA]</scope>
    <source>
        <strain evidence="1 2">LMG 24197</strain>
    </source>
</reference>
<sequence length="83" mass="9520">MAQLILESSWGIWFLLLRKGILAVTIPLESKLFGSETVTHEIIKGKKVKIVYSFANYRSVEESIEQHGQFLMDNKRCSSLFKS</sequence>
<name>A0ABY2ZP93_9GAMM</name>
<dbReference type="Gene3D" id="1.10.530.10">
    <property type="match status" value="1"/>
</dbReference>
<accession>A0ABY2ZP93</accession>
<keyword evidence="2" id="KW-1185">Reference proteome</keyword>
<dbReference type="Gene3D" id="2.10.70.40">
    <property type="entry name" value="peptidoglycan hydrolase"/>
    <property type="match status" value="1"/>
</dbReference>
<comment type="caution">
    <text evidence="1">The sequence shown here is derived from an EMBL/GenBank/DDBJ whole genome shotgun (WGS) entry which is preliminary data.</text>
</comment>
<dbReference type="Proteomes" id="UP000315469">
    <property type="component" value="Unassembled WGS sequence"/>
</dbReference>
<protein>
    <submittedName>
        <fullName evidence="1">Uncharacterized protein</fullName>
    </submittedName>
</protein>
<evidence type="ECO:0000313" key="1">
    <source>
        <dbReference type="EMBL" id="TPV43387.1"/>
    </source>
</evidence>
<evidence type="ECO:0000313" key="2">
    <source>
        <dbReference type="Proteomes" id="UP000315469"/>
    </source>
</evidence>
<dbReference type="EMBL" id="VHJB01000011">
    <property type="protein sequence ID" value="TPV43387.1"/>
    <property type="molecule type" value="Genomic_DNA"/>
</dbReference>